<reference evidence="5 6" key="1">
    <citation type="submission" date="2017-03" db="EMBL/GenBank/DDBJ databases">
        <title>Whole genome sequences of fourteen strains of Bradyrhizobium canariense and one strain of Bradyrhizobium japonicum isolated from Lupinus (Papilionoideae: Genisteae) species in Algeria.</title>
        <authorList>
            <person name="Crovadore J."/>
            <person name="Chekireb D."/>
            <person name="Brachmann A."/>
            <person name="Chablais R."/>
            <person name="Cochard B."/>
            <person name="Lefort F."/>
        </authorList>
    </citation>
    <scope>NUCLEOTIDE SEQUENCE [LARGE SCALE GENOMIC DNA]</scope>
    <source>
        <strain evidence="3 5">UBMA195</strain>
        <strain evidence="4 6">UBMAN05</strain>
    </source>
</reference>
<feature type="domain" description="YjiS-like" evidence="2">
    <location>
        <begin position="39"/>
        <end position="61"/>
    </location>
</feature>
<sequence length="86" mass="9625">MSCDSTTGSIGTSSAAFVPSPSPAWFWKLTLALLDGITRRCQYDELLELDDRLLADIGLSRTIVGEARRCYFSGWRDKSDIVDFCR</sequence>
<dbReference type="OrthoDB" id="8239949at2"/>
<proteinExistence type="predicted"/>
<name>A0A1X3FA54_9BRAD</name>
<dbReference type="EMBL" id="NAFK01000178">
    <property type="protein sequence ID" value="OSJ20286.1"/>
    <property type="molecule type" value="Genomic_DNA"/>
</dbReference>
<gene>
    <name evidence="4" type="ORF">BST63_37665</name>
    <name evidence="3" type="ORF">BSZ18_27840</name>
</gene>
<feature type="compositionally biased region" description="Low complexity" evidence="1">
    <location>
        <begin position="1"/>
        <end position="19"/>
    </location>
</feature>
<evidence type="ECO:0000313" key="4">
    <source>
        <dbReference type="EMBL" id="OSJ20286.1"/>
    </source>
</evidence>
<dbReference type="Proteomes" id="UP000193553">
    <property type="component" value="Unassembled WGS sequence"/>
</dbReference>
<evidence type="ECO:0000256" key="1">
    <source>
        <dbReference type="SAM" id="MobiDB-lite"/>
    </source>
</evidence>
<comment type="caution">
    <text evidence="3">The sequence shown here is derived from an EMBL/GenBank/DDBJ whole genome shotgun (WGS) entry which is preliminary data.</text>
</comment>
<dbReference type="RefSeq" id="WP_085362380.1">
    <property type="nucleotide sequence ID" value="NZ_NAFD01000195.1"/>
</dbReference>
<keyword evidence="6" id="KW-1185">Reference proteome</keyword>
<organism evidence="3 5">
    <name type="scientific">Bradyrhizobium canariense</name>
    <dbReference type="NCBI Taxonomy" id="255045"/>
    <lineage>
        <taxon>Bacteria</taxon>
        <taxon>Pseudomonadati</taxon>
        <taxon>Pseudomonadota</taxon>
        <taxon>Alphaproteobacteria</taxon>
        <taxon>Hyphomicrobiales</taxon>
        <taxon>Nitrobacteraceae</taxon>
        <taxon>Bradyrhizobium</taxon>
    </lineage>
</organism>
<evidence type="ECO:0000313" key="5">
    <source>
        <dbReference type="Proteomes" id="UP000193553"/>
    </source>
</evidence>
<feature type="region of interest" description="Disordered" evidence="1">
    <location>
        <begin position="1"/>
        <end position="21"/>
    </location>
</feature>
<evidence type="ECO:0000313" key="6">
    <source>
        <dbReference type="Proteomes" id="UP000193884"/>
    </source>
</evidence>
<dbReference type="Proteomes" id="UP000193884">
    <property type="component" value="Unassembled WGS sequence"/>
</dbReference>
<protein>
    <recommendedName>
        <fullName evidence="2">YjiS-like domain-containing protein</fullName>
    </recommendedName>
</protein>
<evidence type="ECO:0000313" key="3">
    <source>
        <dbReference type="EMBL" id="OSJ04592.1"/>
    </source>
</evidence>
<dbReference type="Pfam" id="PF06568">
    <property type="entry name" value="YjiS-like"/>
    <property type="match status" value="1"/>
</dbReference>
<accession>A0A1X3FA54</accession>
<evidence type="ECO:0000259" key="2">
    <source>
        <dbReference type="Pfam" id="PF06568"/>
    </source>
</evidence>
<dbReference type="InterPro" id="IPR009506">
    <property type="entry name" value="YjiS-like"/>
</dbReference>
<dbReference type="AlphaFoldDB" id="A0A1X3FA54"/>
<dbReference type="EMBL" id="NAFI01000184">
    <property type="protein sequence ID" value="OSJ04592.1"/>
    <property type="molecule type" value="Genomic_DNA"/>
</dbReference>